<sequence length="524" mass="57791">MRDHWLSWAGPPETLVLDPARPNLGEVFNDFCDGHGVKVEQTDLLQDAPSLAAIDSAETDTVLQRANAARVAARKAMLECQDDRALRAALRAPPRVHRPFASGDWVFYWRTQKSSLLRRAPEQLRHATSGESTVAEFPQNELLGIRNLLEKGQFRKAILSSDAGRREHCKRRGSVAALNAAQRLAETRRHEPQQAVERPPAADEGSRETPSVIGSAPYVGLETREVSELGEGYGPVRVTRRVSSKRPPVELHRPLETQADEFLELMQEVVPRLITQTTASQAPIPEPSAASGLVRHHPDSPRGSSQKRAASQEHQEAPVSAIPRASNAPEHEGDEALTVEIDGQGSRSRVEVLLAAFMHTRMQKELPATGNDPSLQSRIDEAKGIEWETVTGKSAARAWTGAKARDIRQKQAHRFVGSRFVITEKVGEEGTRVKARWRLQGHSDPDFREKISSGLCHSPTLSHLGRAVLLQLLVSNHWTMHLGDIKGAFMEAGPFRPLYAHQPPGGIPGLHPDDVVEITGNLYE</sequence>
<organism evidence="2 3">
    <name type="scientific">Symbiodinium natans</name>
    <dbReference type="NCBI Taxonomy" id="878477"/>
    <lineage>
        <taxon>Eukaryota</taxon>
        <taxon>Sar</taxon>
        <taxon>Alveolata</taxon>
        <taxon>Dinophyceae</taxon>
        <taxon>Suessiales</taxon>
        <taxon>Symbiodiniaceae</taxon>
        <taxon>Symbiodinium</taxon>
    </lineage>
</organism>
<proteinExistence type="predicted"/>
<dbReference type="AlphaFoldDB" id="A0A812UPP4"/>
<feature type="region of interest" description="Disordered" evidence="1">
    <location>
        <begin position="184"/>
        <end position="217"/>
    </location>
</feature>
<comment type="caution">
    <text evidence="2">The sequence shown here is derived from an EMBL/GenBank/DDBJ whole genome shotgun (WGS) entry which is preliminary data.</text>
</comment>
<dbReference type="OrthoDB" id="441285at2759"/>
<keyword evidence="3" id="KW-1185">Reference proteome</keyword>
<evidence type="ECO:0000256" key="1">
    <source>
        <dbReference type="SAM" id="MobiDB-lite"/>
    </source>
</evidence>
<protein>
    <submittedName>
        <fullName evidence="2">GIP protein</fullName>
    </submittedName>
</protein>
<gene>
    <name evidence="2" type="primary">GIP</name>
    <name evidence="2" type="ORF">SNAT2548_LOCUS32640</name>
</gene>
<evidence type="ECO:0000313" key="2">
    <source>
        <dbReference type="EMBL" id="CAE7572751.1"/>
    </source>
</evidence>
<feature type="region of interest" description="Disordered" evidence="1">
    <location>
        <begin position="277"/>
        <end position="331"/>
    </location>
</feature>
<name>A0A812UPP4_9DINO</name>
<dbReference type="Proteomes" id="UP000604046">
    <property type="component" value="Unassembled WGS sequence"/>
</dbReference>
<feature type="non-terminal residue" evidence="2">
    <location>
        <position position="1"/>
    </location>
</feature>
<evidence type="ECO:0000313" key="3">
    <source>
        <dbReference type="Proteomes" id="UP000604046"/>
    </source>
</evidence>
<reference evidence="2" key="1">
    <citation type="submission" date="2021-02" db="EMBL/GenBank/DDBJ databases">
        <authorList>
            <person name="Dougan E. K."/>
            <person name="Rhodes N."/>
            <person name="Thang M."/>
            <person name="Chan C."/>
        </authorList>
    </citation>
    <scope>NUCLEOTIDE SEQUENCE</scope>
</reference>
<accession>A0A812UPP4</accession>
<dbReference type="EMBL" id="CAJNDS010002720">
    <property type="protein sequence ID" value="CAE7572751.1"/>
    <property type="molecule type" value="Genomic_DNA"/>
</dbReference>